<feature type="domain" description="Major facilitator superfamily (MFS) profile" evidence="7">
    <location>
        <begin position="17"/>
        <end position="476"/>
    </location>
</feature>
<dbReference type="PANTHER" id="PTHR42718">
    <property type="entry name" value="MAJOR FACILITATOR SUPERFAMILY MULTIDRUG TRANSPORTER MFSC"/>
    <property type="match status" value="1"/>
</dbReference>
<feature type="transmembrane region" description="Helical" evidence="6">
    <location>
        <begin position="112"/>
        <end position="133"/>
    </location>
</feature>
<evidence type="ECO:0000256" key="2">
    <source>
        <dbReference type="ARBA" id="ARBA00022448"/>
    </source>
</evidence>
<dbReference type="RefSeq" id="WP_098459878.1">
    <property type="nucleotide sequence ID" value="NZ_PDJC01000001.1"/>
</dbReference>
<keyword evidence="5 6" id="KW-0472">Membrane</keyword>
<feature type="transmembrane region" description="Helical" evidence="6">
    <location>
        <begin position="377"/>
        <end position="398"/>
    </location>
</feature>
<evidence type="ECO:0000259" key="7">
    <source>
        <dbReference type="PROSITE" id="PS50850"/>
    </source>
</evidence>
<sequence>MSTPTQITDPGRVRFGTLGAVVGFLVFVELTSGVIQGFYTPMLTDIARYFGVPDADVNWLEGGQMMAAALIIPAFAKLGDMIGHRKMLLISTAVTALASIAMPLAGNFWLFLVAWSLQGFYIVWLPLETALIYSRARSTGHPAALTRRAAGLLVGALETGVIVAALAGGQLVGVLGLPSVLWIPAIAVIACFFIIWFGVKESPELHGGRFDTVGLILVAIALLGFTGGLFLLRVYGPGSLLAWVVTLVGLVLMWPFIAWELRQDDPVVDVRMFTNPALWPVFLTAGLFGVSVLGAQAPLSTFARTDPTIYHYGLGASSGMTSILIGVYVLMLAVGALLLPLVTKVVAPRVALIGASAMVAVGYLLFLPFHASFVETLLNMVIAGIGSGALVAALPAAAAAAAPPTQTGVATGLTNSVKTVGGAVASAVFGIALATHPDGTAAGTAGSFSGYLTVWTVCGLTALAAAIALAFVPKTAFSDQPSSAE</sequence>
<gene>
    <name evidence="8" type="ORF">ATK74_0860</name>
</gene>
<feature type="transmembrane region" description="Helical" evidence="6">
    <location>
        <begin position="448"/>
        <end position="472"/>
    </location>
</feature>
<organism evidence="8 9">
    <name type="scientific">Propionicimonas paludicola</name>
    <dbReference type="NCBI Taxonomy" id="185243"/>
    <lineage>
        <taxon>Bacteria</taxon>
        <taxon>Bacillati</taxon>
        <taxon>Actinomycetota</taxon>
        <taxon>Actinomycetes</taxon>
        <taxon>Propionibacteriales</taxon>
        <taxon>Nocardioidaceae</taxon>
        <taxon>Propionicimonas</taxon>
    </lineage>
</organism>
<keyword evidence="2" id="KW-0813">Transport</keyword>
<keyword evidence="3 6" id="KW-0812">Transmembrane</keyword>
<evidence type="ECO:0000256" key="6">
    <source>
        <dbReference type="SAM" id="Phobius"/>
    </source>
</evidence>
<feature type="transmembrane region" description="Helical" evidence="6">
    <location>
        <begin position="145"/>
        <end position="167"/>
    </location>
</feature>
<dbReference type="SUPFAM" id="SSF103473">
    <property type="entry name" value="MFS general substrate transporter"/>
    <property type="match status" value="1"/>
</dbReference>
<protein>
    <submittedName>
        <fullName evidence="8">MFS transporter</fullName>
    </submittedName>
</protein>
<dbReference type="Gene3D" id="1.20.1250.20">
    <property type="entry name" value="MFS general substrate transporter like domains"/>
    <property type="match status" value="1"/>
</dbReference>
<dbReference type="OrthoDB" id="4484751at2"/>
<feature type="transmembrane region" description="Helical" evidence="6">
    <location>
        <begin position="277"/>
        <end position="297"/>
    </location>
</feature>
<feature type="transmembrane region" description="Helical" evidence="6">
    <location>
        <begin position="240"/>
        <end position="257"/>
    </location>
</feature>
<feature type="transmembrane region" description="Helical" evidence="6">
    <location>
        <begin position="350"/>
        <end position="371"/>
    </location>
</feature>
<feature type="transmembrane region" description="Helical" evidence="6">
    <location>
        <begin position="211"/>
        <end position="234"/>
    </location>
</feature>
<feature type="transmembrane region" description="Helical" evidence="6">
    <location>
        <begin position="179"/>
        <end position="199"/>
    </location>
</feature>
<feature type="transmembrane region" description="Helical" evidence="6">
    <location>
        <begin position="309"/>
        <end position="338"/>
    </location>
</feature>
<proteinExistence type="predicted"/>
<dbReference type="InterPro" id="IPR020846">
    <property type="entry name" value="MFS_dom"/>
</dbReference>
<evidence type="ECO:0000256" key="1">
    <source>
        <dbReference type="ARBA" id="ARBA00004651"/>
    </source>
</evidence>
<reference evidence="8 9" key="1">
    <citation type="submission" date="2017-10" db="EMBL/GenBank/DDBJ databases">
        <title>Sequencing the genomes of 1000 actinobacteria strains.</title>
        <authorList>
            <person name="Klenk H.-P."/>
        </authorList>
    </citation>
    <scope>NUCLEOTIDE SEQUENCE [LARGE SCALE GENOMIC DNA]</scope>
    <source>
        <strain evidence="8 9">DSM 15597</strain>
    </source>
</reference>
<dbReference type="InterPro" id="IPR036259">
    <property type="entry name" value="MFS_trans_sf"/>
</dbReference>
<comment type="subcellular location">
    <subcellularLocation>
        <location evidence="1">Cell membrane</location>
        <topology evidence="1">Multi-pass membrane protein</topology>
    </subcellularLocation>
</comment>
<dbReference type="PROSITE" id="PS50850">
    <property type="entry name" value="MFS"/>
    <property type="match status" value="1"/>
</dbReference>
<keyword evidence="9" id="KW-1185">Reference proteome</keyword>
<dbReference type="Proteomes" id="UP000226079">
    <property type="component" value="Unassembled WGS sequence"/>
</dbReference>
<evidence type="ECO:0000256" key="4">
    <source>
        <dbReference type="ARBA" id="ARBA00022989"/>
    </source>
</evidence>
<feature type="transmembrane region" description="Helical" evidence="6">
    <location>
        <begin position="419"/>
        <end position="436"/>
    </location>
</feature>
<evidence type="ECO:0000313" key="8">
    <source>
        <dbReference type="EMBL" id="PFG16325.1"/>
    </source>
</evidence>
<accession>A0A2A9CQG4</accession>
<dbReference type="PANTHER" id="PTHR42718:SF9">
    <property type="entry name" value="MAJOR FACILITATOR SUPERFAMILY MULTIDRUG TRANSPORTER MFSC"/>
    <property type="match status" value="1"/>
</dbReference>
<dbReference type="InterPro" id="IPR011701">
    <property type="entry name" value="MFS"/>
</dbReference>
<evidence type="ECO:0000256" key="5">
    <source>
        <dbReference type="ARBA" id="ARBA00023136"/>
    </source>
</evidence>
<feature type="transmembrane region" description="Helical" evidence="6">
    <location>
        <begin position="59"/>
        <end position="76"/>
    </location>
</feature>
<feature type="transmembrane region" description="Helical" evidence="6">
    <location>
        <begin position="88"/>
        <end position="106"/>
    </location>
</feature>
<dbReference type="AlphaFoldDB" id="A0A2A9CQG4"/>
<dbReference type="GO" id="GO:0022857">
    <property type="term" value="F:transmembrane transporter activity"/>
    <property type="evidence" value="ECO:0007669"/>
    <property type="project" value="InterPro"/>
</dbReference>
<keyword evidence="4 6" id="KW-1133">Transmembrane helix</keyword>
<name>A0A2A9CQG4_9ACTN</name>
<feature type="transmembrane region" description="Helical" evidence="6">
    <location>
        <begin position="15"/>
        <end position="39"/>
    </location>
</feature>
<dbReference type="GO" id="GO:0005886">
    <property type="term" value="C:plasma membrane"/>
    <property type="evidence" value="ECO:0007669"/>
    <property type="project" value="UniProtKB-SubCell"/>
</dbReference>
<evidence type="ECO:0000313" key="9">
    <source>
        <dbReference type="Proteomes" id="UP000226079"/>
    </source>
</evidence>
<dbReference type="Pfam" id="PF07690">
    <property type="entry name" value="MFS_1"/>
    <property type="match status" value="1"/>
</dbReference>
<dbReference type="EMBL" id="PDJC01000001">
    <property type="protein sequence ID" value="PFG16325.1"/>
    <property type="molecule type" value="Genomic_DNA"/>
</dbReference>
<comment type="caution">
    <text evidence="8">The sequence shown here is derived from an EMBL/GenBank/DDBJ whole genome shotgun (WGS) entry which is preliminary data.</text>
</comment>
<evidence type="ECO:0000256" key="3">
    <source>
        <dbReference type="ARBA" id="ARBA00022692"/>
    </source>
</evidence>